<name>A0A0G4EWN9_VITBC</name>
<evidence type="ECO:0000256" key="12">
    <source>
        <dbReference type="ARBA" id="ARBA00023242"/>
    </source>
</evidence>
<dbReference type="Pfam" id="PF00644">
    <property type="entry name" value="PARP"/>
    <property type="match status" value="1"/>
</dbReference>
<comment type="catalytic activity">
    <reaction evidence="14">
        <text>NAD(+) + (ADP-D-ribosyl)n-acceptor = nicotinamide + (ADP-D-ribosyl)n+1-acceptor + H(+).</text>
        <dbReference type="EC" id="2.4.2.30"/>
    </reaction>
</comment>
<protein>
    <recommendedName>
        <fullName evidence="15">Poly [ADP-ribose] polymerase</fullName>
        <shortName evidence="15">PARP</shortName>
        <ecNumber evidence="15">2.4.2.-</ecNumber>
    </recommendedName>
</protein>
<dbReference type="Proteomes" id="UP000041254">
    <property type="component" value="Unassembled WGS sequence"/>
</dbReference>
<keyword evidence="2 15" id="KW-0328">Glycosyltransferase</keyword>
<dbReference type="GO" id="GO:0016779">
    <property type="term" value="F:nucleotidyltransferase activity"/>
    <property type="evidence" value="ECO:0007669"/>
    <property type="project" value="UniProtKB-KW"/>
</dbReference>
<dbReference type="FunFam" id="2.20.140.10:FF:000001">
    <property type="entry name" value="Poly [ADP-ribose] polymerase"/>
    <property type="match status" value="1"/>
</dbReference>
<keyword evidence="9" id="KW-0862">Zinc</keyword>
<comment type="subcellular location">
    <subcellularLocation>
        <location evidence="1">Nucleus</location>
    </subcellularLocation>
</comment>
<keyword evidence="22" id="KW-1185">Reference proteome</keyword>
<dbReference type="Pfam" id="PF02877">
    <property type="entry name" value="PARP_reg"/>
    <property type="match status" value="1"/>
</dbReference>
<keyword evidence="12" id="KW-0539">Nucleus</keyword>
<dbReference type="Gene3D" id="1.20.142.10">
    <property type="entry name" value="Poly(ADP-ribose) polymerase, regulatory domain"/>
    <property type="match status" value="1"/>
</dbReference>
<dbReference type="PROSITE" id="PS50172">
    <property type="entry name" value="BRCT"/>
    <property type="match status" value="1"/>
</dbReference>
<feature type="domain" description="PARP alpha-helical" evidence="19">
    <location>
        <begin position="378"/>
        <end position="499"/>
    </location>
</feature>
<evidence type="ECO:0000313" key="22">
    <source>
        <dbReference type="Proteomes" id="UP000041254"/>
    </source>
</evidence>
<dbReference type="SUPFAM" id="SSF142921">
    <property type="entry name" value="WGR domain-like"/>
    <property type="match status" value="1"/>
</dbReference>
<dbReference type="InterPro" id="IPR004102">
    <property type="entry name" value="Poly(ADP-ribose)pol_reg_dom"/>
</dbReference>
<evidence type="ECO:0000256" key="6">
    <source>
        <dbReference type="ARBA" id="ARBA00022737"/>
    </source>
</evidence>
<evidence type="ECO:0000259" key="18">
    <source>
        <dbReference type="PROSITE" id="PS51059"/>
    </source>
</evidence>
<feature type="domain" description="WGR" evidence="20">
    <location>
        <begin position="236"/>
        <end position="339"/>
    </location>
</feature>
<dbReference type="GO" id="GO:0070212">
    <property type="term" value="P:protein poly-ADP-ribosylation"/>
    <property type="evidence" value="ECO:0007669"/>
    <property type="project" value="TreeGrafter"/>
</dbReference>
<evidence type="ECO:0000256" key="3">
    <source>
        <dbReference type="ARBA" id="ARBA00022679"/>
    </source>
</evidence>
<dbReference type="Gene3D" id="2.20.140.10">
    <property type="entry name" value="WGR domain"/>
    <property type="match status" value="1"/>
</dbReference>
<evidence type="ECO:0000256" key="9">
    <source>
        <dbReference type="ARBA" id="ARBA00022833"/>
    </source>
</evidence>
<dbReference type="GO" id="GO:0006302">
    <property type="term" value="P:double-strand break repair"/>
    <property type="evidence" value="ECO:0007669"/>
    <property type="project" value="TreeGrafter"/>
</dbReference>
<dbReference type="STRING" id="1169540.A0A0G4EWN9"/>
<dbReference type="VEuPathDB" id="CryptoDB:Vbra_21011"/>
<dbReference type="EMBL" id="CDMY01000336">
    <property type="protein sequence ID" value="CEM03092.1"/>
    <property type="molecule type" value="Genomic_DNA"/>
</dbReference>
<dbReference type="Pfam" id="PF05406">
    <property type="entry name" value="WGR"/>
    <property type="match status" value="1"/>
</dbReference>
<evidence type="ECO:0000256" key="8">
    <source>
        <dbReference type="ARBA" id="ARBA00022771"/>
    </source>
</evidence>
<dbReference type="PROSITE" id="PS51060">
    <property type="entry name" value="PARP_ALPHA_HD"/>
    <property type="match status" value="1"/>
</dbReference>
<evidence type="ECO:0000256" key="4">
    <source>
        <dbReference type="ARBA" id="ARBA00022695"/>
    </source>
</evidence>
<dbReference type="PROSITE" id="PS51977">
    <property type="entry name" value="WGR"/>
    <property type="match status" value="1"/>
</dbReference>
<sequence length="738" mass="82317">MPPKRKDPDKLLEGFAIALSCDDAVPNVTTFKNMVLARGGEFVDEIGDDGVDYVVAREEDLKDKTPTVEKALEIDPKTVFVSFEAFAEMEKTGKFTKTMAKKYVIKPPKEPKAPRKRKADAPAAAAAAAAAAVDEGEEAEEEEDKPPKAVAKKPRRDRKPAPAAAAAAATAPAADDGDDLFDGEGDDGDEVEDAEEEKKKAKKKKKEERKSTAVKVVAKGGGPPVDPKCEKDIRKKYHVYGDQVGFWDCMLNQTNVDGNNNKYYIIQLLEHDDVKSRSYYCWNRWGRVGYDGQNSLKQYHSLEEAKAEFQSKFRDKTRNHWLGSVSQTLQSFSLYSGKYMLLEMDYGNDQEPPAAPAAAAAAAAGGGASPAKKKEPVKSQLEHRVFKLVERICDFKMMNDQMVEIGYDAKKMPLGKLSKSTINMGYKVLTQIESNIKRPTSQTHTLLRDLTSQFYTIIPHDFGFADIRGSTINSLEQVKKKQEMLESLAEIEIAKHVLKEASDIDEHPADIHYRSLKTEIRPLEPSDTMHKLIVSYVKKTHGKTHMMWDLKVQNIFEIARQGEEKRFGKHQNNHNRMLLWHGSRLTNYVGILSQGLRIAPPEAPVSGYMFGKGVYFADMVSKSAQYCYVPSGGRSNVGVMMLAEVALGDCHELCNADYNADRLPAGKLSTKGLGRSYPDPSGFISLPNGVKVPACDAVETNRPDLVLQYNEYIVYSVEQICLRYLLEVEFQHKGYGGW</sequence>
<evidence type="ECO:0000313" key="21">
    <source>
        <dbReference type="EMBL" id="CEM03092.1"/>
    </source>
</evidence>
<dbReference type="OMA" id="QGENDRF"/>
<evidence type="ECO:0000256" key="16">
    <source>
        <dbReference type="SAM" id="MobiDB-lite"/>
    </source>
</evidence>
<dbReference type="InterPro" id="IPR012317">
    <property type="entry name" value="Poly(ADP-ribose)pol_cat_dom"/>
</dbReference>
<evidence type="ECO:0000256" key="1">
    <source>
        <dbReference type="ARBA" id="ARBA00004123"/>
    </source>
</evidence>
<feature type="region of interest" description="Disordered" evidence="16">
    <location>
        <begin position="106"/>
        <end position="211"/>
    </location>
</feature>
<keyword evidence="3 15" id="KW-0808">Transferase</keyword>
<dbReference type="SUPFAM" id="SSF47587">
    <property type="entry name" value="Domain of poly(ADP-ribose) polymerase"/>
    <property type="match status" value="1"/>
</dbReference>
<evidence type="ECO:0000256" key="10">
    <source>
        <dbReference type="ARBA" id="ARBA00023027"/>
    </source>
</evidence>
<evidence type="ECO:0000259" key="19">
    <source>
        <dbReference type="PROSITE" id="PS51060"/>
    </source>
</evidence>
<dbReference type="FunFam" id="1.20.142.10:FF:000001">
    <property type="entry name" value="Poly [ADP-ribose] polymerase"/>
    <property type="match status" value="1"/>
</dbReference>
<keyword evidence="6" id="KW-0677">Repeat</keyword>
<feature type="compositionally biased region" description="Low complexity" evidence="16">
    <location>
        <begin position="121"/>
        <end position="133"/>
    </location>
</feature>
<evidence type="ECO:0000256" key="7">
    <source>
        <dbReference type="ARBA" id="ARBA00022765"/>
    </source>
</evidence>
<evidence type="ECO:0000256" key="14">
    <source>
        <dbReference type="ARBA" id="ARBA00033987"/>
    </source>
</evidence>
<dbReference type="AlphaFoldDB" id="A0A0G4EWN9"/>
<dbReference type="EC" id="2.4.2.-" evidence="15"/>
<proteinExistence type="inferred from homology"/>
<dbReference type="InterPro" id="IPR001357">
    <property type="entry name" value="BRCT_dom"/>
</dbReference>
<dbReference type="GO" id="GO:0005730">
    <property type="term" value="C:nucleolus"/>
    <property type="evidence" value="ECO:0007669"/>
    <property type="project" value="TreeGrafter"/>
</dbReference>
<dbReference type="GO" id="GO:0003950">
    <property type="term" value="F:NAD+ poly-ADP-ribosyltransferase activity"/>
    <property type="evidence" value="ECO:0007669"/>
    <property type="project" value="UniProtKB-UniRule"/>
</dbReference>
<feature type="compositionally biased region" description="Acidic residues" evidence="16">
    <location>
        <begin position="175"/>
        <end position="195"/>
    </location>
</feature>
<dbReference type="Gene3D" id="3.90.228.10">
    <property type="match status" value="1"/>
</dbReference>
<feature type="compositionally biased region" description="Acidic residues" evidence="16">
    <location>
        <begin position="134"/>
        <end position="144"/>
    </location>
</feature>
<feature type="domain" description="PARP catalytic" evidence="18">
    <location>
        <begin position="507"/>
        <end position="737"/>
    </location>
</feature>
<evidence type="ECO:0000259" key="20">
    <source>
        <dbReference type="PROSITE" id="PS51977"/>
    </source>
</evidence>
<feature type="domain" description="BRCT" evidence="17">
    <location>
        <begin position="7"/>
        <end position="88"/>
    </location>
</feature>
<feature type="compositionally biased region" description="Low complexity" evidence="16">
    <location>
        <begin position="161"/>
        <end position="174"/>
    </location>
</feature>
<dbReference type="InterPro" id="IPR050800">
    <property type="entry name" value="ARTD/PARP"/>
</dbReference>
<dbReference type="PhylomeDB" id="A0A0G4EWN9"/>
<dbReference type="InterPro" id="IPR008893">
    <property type="entry name" value="WGR_domain"/>
</dbReference>
<reference evidence="21 22" key="1">
    <citation type="submission" date="2014-11" db="EMBL/GenBank/DDBJ databases">
        <authorList>
            <person name="Zhu J."/>
            <person name="Qi W."/>
            <person name="Song R."/>
        </authorList>
    </citation>
    <scope>NUCLEOTIDE SEQUENCE [LARGE SCALE GENOMIC DNA]</scope>
</reference>
<organism evidence="21 22">
    <name type="scientific">Vitrella brassicaformis (strain CCMP3155)</name>
    <dbReference type="NCBI Taxonomy" id="1169540"/>
    <lineage>
        <taxon>Eukaryota</taxon>
        <taxon>Sar</taxon>
        <taxon>Alveolata</taxon>
        <taxon>Colpodellida</taxon>
        <taxon>Vitrellaceae</taxon>
        <taxon>Vitrella</taxon>
    </lineage>
</organism>
<dbReference type="GO" id="GO:0003677">
    <property type="term" value="F:DNA binding"/>
    <property type="evidence" value="ECO:0007669"/>
    <property type="project" value="UniProtKB-KW"/>
</dbReference>
<gene>
    <name evidence="21" type="ORF">Vbra_21011</name>
</gene>
<evidence type="ECO:0000256" key="5">
    <source>
        <dbReference type="ARBA" id="ARBA00022723"/>
    </source>
</evidence>
<evidence type="ECO:0000259" key="17">
    <source>
        <dbReference type="PROSITE" id="PS50172"/>
    </source>
</evidence>
<dbReference type="PANTHER" id="PTHR10459">
    <property type="entry name" value="DNA LIGASE"/>
    <property type="match status" value="1"/>
</dbReference>
<dbReference type="CDD" id="cd01437">
    <property type="entry name" value="parp_like"/>
    <property type="match status" value="1"/>
</dbReference>
<dbReference type="SUPFAM" id="SSF56399">
    <property type="entry name" value="ADP-ribosylation"/>
    <property type="match status" value="1"/>
</dbReference>
<dbReference type="SMART" id="SM00773">
    <property type="entry name" value="WGR"/>
    <property type="match status" value="1"/>
</dbReference>
<accession>A0A0G4EWN9</accession>
<keyword evidence="4" id="KW-0548">Nucleotidyltransferase</keyword>
<evidence type="ECO:0000256" key="2">
    <source>
        <dbReference type="ARBA" id="ARBA00022676"/>
    </source>
</evidence>
<keyword evidence="10 15" id="KW-0520">NAD</keyword>
<dbReference type="InterPro" id="IPR036930">
    <property type="entry name" value="WGR_dom_sf"/>
</dbReference>
<keyword evidence="11" id="KW-0238">DNA-binding</keyword>
<dbReference type="FunFam" id="3.90.228.10:FF:000002">
    <property type="entry name" value="Poly [ADP-ribose] polymerase"/>
    <property type="match status" value="1"/>
</dbReference>
<evidence type="ECO:0000256" key="11">
    <source>
        <dbReference type="ARBA" id="ARBA00023125"/>
    </source>
</evidence>
<dbReference type="OrthoDB" id="2017365at2759"/>
<keyword evidence="7" id="KW-0013">ADP-ribosylation</keyword>
<dbReference type="InParanoid" id="A0A0G4EWN9"/>
<evidence type="ECO:0000256" key="13">
    <source>
        <dbReference type="ARBA" id="ARBA00024347"/>
    </source>
</evidence>
<dbReference type="GO" id="GO:1990404">
    <property type="term" value="F:NAD+-protein mono-ADP-ribosyltransferase activity"/>
    <property type="evidence" value="ECO:0007669"/>
    <property type="project" value="TreeGrafter"/>
</dbReference>
<dbReference type="GO" id="GO:0008270">
    <property type="term" value="F:zinc ion binding"/>
    <property type="evidence" value="ECO:0007669"/>
    <property type="project" value="UniProtKB-KW"/>
</dbReference>
<evidence type="ECO:0000256" key="15">
    <source>
        <dbReference type="RuleBase" id="RU362114"/>
    </source>
</evidence>
<dbReference type="PROSITE" id="PS51059">
    <property type="entry name" value="PARP_CATALYTIC"/>
    <property type="match status" value="1"/>
</dbReference>
<comment type="similarity">
    <text evidence="13">Belongs to the ARTD/PARP family.</text>
</comment>
<keyword evidence="8" id="KW-0863">Zinc-finger</keyword>
<keyword evidence="5" id="KW-0479">Metal-binding</keyword>
<dbReference type="InterPro" id="IPR036616">
    <property type="entry name" value="Poly(ADP-ribose)pol_reg_dom_sf"/>
</dbReference>
<dbReference type="PANTHER" id="PTHR10459:SF60">
    <property type="entry name" value="POLY [ADP-RIBOSE] POLYMERASE 2"/>
    <property type="match status" value="1"/>
</dbReference>